<dbReference type="Gene3D" id="2.40.170.20">
    <property type="entry name" value="TonB-dependent receptor, beta-barrel domain"/>
    <property type="match status" value="1"/>
</dbReference>
<feature type="domain" description="TonB-dependent receptor-like beta-barrel" evidence="13">
    <location>
        <begin position="241"/>
        <end position="697"/>
    </location>
</feature>
<comment type="similarity">
    <text evidence="2 10 11">Belongs to the TonB-dependent receptor family.</text>
</comment>
<evidence type="ECO:0000256" key="10">
    <source>
        <dbReference type="PROSITE-ProRule" id="PRU01360"/>
    </source>
</evidence>
<keyword evidence="17" id="KW-1185">Reference proteome</keyword>
<organism evidence="16 18">
    <name type="scientific">Uruburuella suis</name>
    <dbReference type="NCBI Taxonomy" id="252130"/>
    <lineage>
        <taxon>Bacteria</taxon>
        <taxon>Pseudomonadati</taxon>
        <taxon>Pseudomonadota</taxon>
        <taxon>Betaproteobacteria</taxon>
        <taxon>Neisseriales</taxon>
        <taxon>Neisseriaceae</taxon>
        <taxon>Uruburuella</taxon>
    </lineage>
</organism>
<keyword evidence="8 16" id="KW-0675">Receptor</keyword>
<dbReference type="Proteomes" id="UP000294721">
    <property type="component" value="Unassembled WGS sequence"/>
</dbReference>
<dbReference type="KEGG" id="usu:LVJ78_01280"/>
<sequence length="727" mass="79682">MAEKKSAGVIKQARKHSKMVGAGLLAAAMSPALMAAESKAELEAVEVRGSQLIRSGYKAPNTTIGKREQDVQNIPQSATVINQQVMQDQATTDLKDALRNAGITFQAGEGGQTEVPIIRGMHAGGDVFDDGLRGSAAQFNADTYNTERVEVLKGSAAALFGRGAAGGVINQVSKSPYAGRGGEVAVGLGTQGFKRATADVNYAFNDDIAVRINAMGENVESRRKPVEKKRWGIAPSVIFGMTGDTQLELSYKHDDENNVPDFGVPYVNTGANTRTAAVEAIDQFFGYNTDFEDIKRDAFTAKLDHQFNENMKISNTTRYSRTRYDMMGIPPRLNANGLVARGLSGNAVKVVDYDANTWTNHTDFNMKFDTGRLKHDVLVNAELTREKRKNFSHTYSFFNADGTPAPTTNPIGFHHGKPTENFYWTRTNPDPSVLTTHTVGMGVSDIVEITPQWTAIAGVRFNHIKTENAPSGGGSKTSRTDNVWTYNGSVIWTPVEGHNAYLTYSTAVTPVAYRVTGQNDSLDPSQLVAEPEETRTIELGTKHAFFDDALTVNAALFHTKKTQQYYRDAGFIDHIKVYGLDMEVAGRITDKLNLIGNLVWANGKMSADAGNPNVAQLDGYFPEAAAKFTANVWGNYRITENVNAGLGVRYVGDRYTHMPSRGGNPVMVQKLPSYTAVDAMLNYETRSYRAQLNVNNLFDKKYFSTGHRQQAIPGDRRASIVTFAYKF</sequence>
<gene>
    <name evidence="15" type="ORF">EV680_10945</name>
    <name evidence="16" type="ORF">LVJ78_01280</name>
</gene>
<evidence type="ECO:0000256" key="2">
    <source>
        <dbReference type="ARBA" id="ARBA00009810"/>
    </source>
</evidence>
<reference evidence="16" key="2">
    <citation type="submission" date="2021-12" db="EMBL/GenBank/DDBJ databases">
        <authorList>
            <person name="Veyrier F.J."/>
        </authorList>
    </citation>
    <scope>NUCLEOTIDE SEQUENCE</scope>
    <source>
        <strain evidence="16">1258/02</strain>
    </source>
</reference>
<evidence type="ECO:0000256" key="8">
    <source>
        <dbReference type="ARBA" id="ARBA00023170"/>
    </source>
</evidence>
<dbReference type="InterPro" id="IPR036942">
    <property type="entry name" value="Beta-barrel_TonB_sf"/>
</dbReference>
<dbReference type="SUPFAM" id="SSF56935">
    <property type="entry name" value="Porins"/>
    <property type="match status" value="1"/>
</dbReference>
<dbReference type="Proteomes" id="UP000829756">
    <property type="component" value="Chromosome"/>
</dbReference>
<proteinExistence type="inferred from homology"/>
<keyword evidence="12" id="KW-0732">Signal</keyword>
<dbReference type="InterPro" id="IPR010105">
    <property type="entry name" value="TonB_sidphr_rcpt"/>
</dbReference>
<feature type="chain" id="PRO_5042180695" evidence="12">
    <location>
        <begin position="36"/>
        <end position="727"/>
    </location>
</feature>
<keyword evidence="3 10" id="KW-0813">Transport</keyword>
<keyword evidence="5 10" id="KW-0812">Transmembrane</keyword>
<dbReference type="CDD" id="cd01347">
    <property type="entry name" value="ligand_gated_channel"/>
    <property type="match status" value="1"/>
</dbReference>
<dbReference type="PROSITE" id="PS52016">
    <property type="entry name" value="TONB_DEPENDENT_REC_3"/>
    <property type="match status" value="1"/>
</dbReference>
<accession>A0AAE9GX09</accession>
<evidence type="ECO:0000313" key="17">
    <source>
        <dbReference type="Proteomes" id="UP000294721"/>
    </source>
</evidence>
<feature type="signal peptide" evidence="12">
    <location>
        <begin position="1"/>
        <end position="35"/>
    </location>
</feature>
<dbReference type="EMBL" id="SLXE01000009">
    <property type="protein sequence ID" value="TCP06952.1"/>
    <property type="molecule type" value="Genomic_DNA"/>
</dbReference>
<reference evidence="15 17" key="1">
    <citation type="submission" date="2019-03" db="EMBL/GenBank/DDBJ databases">
        <title>Genomic Encyclopedia of Type Strains, Phase IV (KMG-IV): sequencing the most valuable type-strain genomes for metagenomic binning, comparative biology and taxonomic classification.</title>
        <authorList>
            <person name="Goeker M."/>
        </authorList>
    </citation>
    <scope>NUCLEOTIDE SEQUENCE [LARGE SCALE GENOMIC DNA]</scope>
    <source>
        <strain evidence="15 17">DSM 17474</strain>
    </source>
</reference>
<evidence type="ECO:0000313" key="15">
    <source>
        <dbReference type="EMBL" id="TCP06952.1"/>
    </source>
</evidence>
<dbReference type="GO" id="GO:0038023">
    <property type="term" value="F:signaling receptor activity"/>
    <property type="evidence" value="ECO:0007669"/>
    <property type="project" value="InterPro"/>
</dbReference>
<dbReference type="EMBL" id="CP091507">
    <property type="protein sequence ID" value="UOO79692.1"/>
    <property type="molecule type" value="Genomic_DNA"/>
</dbReference>
<reference evidence="16" key="3">
    <citation type="journal article" date="2022" name="Res Sq">
        <title>Evolution of multicellular longitudinally dividing oral cavity symbionts (Neisseriaceae).</title>
        <authorList>
            <person name="Nyongesa S."/>
            <person name="Weber P."/>
            <person name="Bernet E."/>
            <person name="Pullido F."/>
            <person name="Nieckarz M."/>
            <person name="Delaby M."/>
            <person name="Nieves C."/>
            <person name="Viehboeck T."/>
            <person name="Krause N."/>
            <person name="Rivera-Millot A."/>
            <person name="Nakamura A."/>
            <person name="Vischer N."/>
            <person name="VanNieuwenhze M."/>
            <person name="Brun Y."/>
            <person name="Cava F."/>
            <person name="Bulgheresi S."/>
            <person name="Veyrier F."/>
        </authorList>
    </citation>
    <scope>NUCLEOTIDE SEQUENCE</scope>
    <source>
        <strain evidence="16">1258/02</strain>
    </source>
</reference>
<keyword evidence="7 10" id="KW-0472">Membrane</keyword>
<evidence type="ECO:0000256" key="1">
    <source>
        <dbReference type="ARBA" id="ARBA00004571"/>
    </source>
</evidence>
<dbReference type="PANTHER" id="PTHR32552">
    <property type="entry name" value="FERRICHROME IRON RECEPTOR-RELATED"/>
    <property type="match status" value="1"/>
</dbReference>
<dbReference type="GO" id="GO:0015891">
    <property type="term" value="P:siderophore transport"/>
    <property type="evidence" value="ECO:0007669"/>
    <property type="project" value="InterPro"/>
</dbReference>
<comment type="subcellular location">
    <subcellularLocation>
        <location evidence="1 10">Cell outer membrane</location>
        <topology evidence="1 10">Multi-pass membrane protein</topology>
    </subcellularLocation>
</comment>
<evidence type="ECO:0000256" key="7">
    <source>
        <dbReference type="ARBA" id="ARBA00023136"/>
    </source>
</evidence>
<evidence type="ECO:0000259" key="13">
    <source>
        <dbReference type="Pfam" id="PF00593"/>
    </source>
</evidence>
<dbReference type="Pfam" id="PF00593">
    <property type="entry name" value="TonB_dep_Rec_b-barrel"/>
    <property type="match status" value="1"/>
</dbReference>
<feature type="domain" description="TonB-dependent receptor plug" evidence="14">
    <location>
        <begin position="71"/>
        <end position="168"/>
    </location>
</feature>
<keyword evidence="9 10" id="KW-0998">Cell outer membrane</keyword>
<dbReference type="GO" id="GO:0009279">
    <property type="term" value="C:cell outer membrane"/>
    <property type="evidence" value="ECO:0007669"/>
    <property type="project" value="UniProtKB-SubCell"/>
</dbReference>
<dbReference type="InterPro" id="IPR000531">
    <property type="entry name" value="Beta-barrel_TonB"/>
</dbReference>
<dbReference type="InterPro" id="IPR037066">
    <property type="entry name" value="Plug_dom_sf"/>
</dbReference>
<dbReference type="GO" id="GO:0015344">
    <property type="term" value="F:siderophore uptake transmembrane transporter activity"/>
    <property type="evidence" value="ECO:0007669"/>
    <property type="project" value="TreeGrafter"/>
</dbReference>
<protein>
    <submittedName>
        <fullName evidence="15">Catecholate siderophore receptor</fullName>
    </submittedName>
    <submittedName>
        <fullName evidence="16">TonB-dependent siderophore receptor</fullName>
    </submittedName>
</protein>
<dbReference type="RefSeq" id="WP_132953585.1">
    <property type="nucleotide sequence ID" value="NZ_CP091507.1"/>
</dbReference>
<dbReference type="InterPro" id="IPR039426">
    <property type="entry name" value="TonB-dep_rcpt-like"/>
</dbReference>
<dbReference type="Pfam" id="PF07715">
    <property type="entry name" value="Plug"/>
    <property type="match status" value="1"/>
</dbReference>
<evidence type="ECO:0000313" key="16">
    <source>
        <dbReference type="EMBL" id="UOO79692.1"/>
    </source>
</evidence>
<keyword evidence="6 11" id="KW-0798">TonB box</keyword>
<name>A0AAE9GX09_9NEIS</name>
<dbReference type="InterPro" id="IPR012910">
    <property type="entry name" value="Plug_dom"/>
</dbReference>
<evidence type="ECO:0000256" key="11">
    <source>
        <dbReference type="RuleBase" id="RU003357"/>
    </source>
</evidence>
<dbReference type="AlphaFoldDB" id="A0AAE9GX09"/>
<dbReference type="Gene3D" id="2.170.130.10">
    <property type="entry name" value="TonB-dependent receptor, plug domain"/>
    <property type="match status" value="1"/>
</dbReference>
<evidence type="ECO:0000259" key="14">
    <source>
        <dbReference type="Pfam" id="PF07715"/>
    </source>
</evidence>
<evidence type="ECO:0000256" key="5">
    <source>
        <dbReference type="ARBA" id="ARBA00022692"/>
    </source>
</evidence>
<dbReference type="PANTHER" id="PTHR32552:SF83">
    <property type="entry name" value="BLR3904 PROTEIN"/>
    <property type="match status" value="1"/>
</dbReference>
<evidence type="ECO:0000256" key="6">
    <source>
        <dbReference type="ARBA" id="ARBA00023077"/>
    </source>
</evidence>
<evidence type="ECO:0000256" key="9">
    <source>
        <dbReference type="ARBA" id="ARBA00023237"/>
    </source>
</evidence>
<keyword evidence="4 10" id="KW-1134">Transmembrane beta strand</keyword>
<evidence type="ECO:0000313" key="18">
    <source>
        <dbReference type="Proteomes" id="UP000829756"/>
    </source>
</evidence>
<evidence type="ECO:0000256" key="12">
    <source>
        <dbReference type="SAM" id="SignalP"/>
    </source>
</evidence>
<evidence type="ECO:0000256" key="3">
    <source>
        <dbReference type="ARBA" id="ARBA00022448"/>
    </source>
</evidence>
<dbReference type="NCBIfam" id="TIGR01783">
    <property type="entry name" value="TonB-siderophor"/>
    <property type="match status" value="1"/>
</dbReference>
<evidence type="ECO:0000256" key="4">
    <source>
        <dbReference type="ARBA" id="ARBA00022452"/>
    </source>
</evidence>